<accession>J5JLW9</accession>
<reference evidence="1 2" key="1">
    <citation type="journal article" date="2012" name="Sci. Rep.">
        <title>Genomic perspectives on the evolution of fungal entomopathogenicity in Beauveria bassiana.</title>
        <authorList>
            <person name="Xiao G."/>
            <person name="Ying S.H."/>
            <person name="Zheng P."/>
            <person name="Wang Z.L."/>
            <person name="Zhang S."/>
            <person name="Xie X.Q."/>
            <person name="Shang Y."/>
            <person name="St Leger R.J."/>
            <person name="Zhao G.P."/>
            <person name="Wang C."/>
            <person name="Feng M.G."/>
        </authorList>
    </citation>
    <scope>NUCLEOTIDE SEQUENCE [LARGE SCALE GENOMIC DNA]</scope>
    <source>
        <strain evidence="1 2">ARSEF 2860</strain>
    </source>
</reference>
<organism evidence="1 2">
    <name type="scientific">Beauveria bassiana (strain ARSEF 2860)</name>
    <name type="common">White muscardine disease fungus</name>
    <name type="synonym">Tritirachium shiotae</name>
    <dbReference type="NCBI Taxonomy" id="655819"/>
    <lineage>
        <taxon>Eukaryota</taxon>
        <taxon>Fungi</taxon>
        <taxon>Dikarya</taxon>
        <taxon>Ascomycota</taxon>
        <taxon>Pezizomycotina</taxon>
        <taxon>Sordariomycetes</taxon>
        <taxon>Hypocreomycetidae</taxon>
        <taxon>Hypocreales</taxon>
        <taxon>Cordycipitaceae</taxon>
        <taxon>Beauveria</taxon>
    </lineage>
</organism>
<dbReference type="GeneID" id="19889837"/>
<dbReference type="InParanoid" id="J5JLW9"/>
<evidence type="ECO:0000313" key="1">
    <source>
        <dbReference type="EMBL" id="EJP64121.1"/>
    </source>
</evidence>
<evidence type="ECO:0000313" key="2">
    <source>
        <dbReference type="Proteomes" id="UP000002762"/>
    </source>
</evidence>
<keyword evidence="2" id="KW-1185">Reference proteome</keyword>
<dbReference type="RefSeq" id="XP_008600144.1">
    <property type="nucleotide sequence ID" value="XM_008601922.1"/>
</dbReference>
<dbReference type="EMBL" id="JH725170">
    <property type="protein sequence ID" value="EJP64121.1"/>
    <property type="molecule type" value="Genomic_DNA"/>
</dbReference>
<dbReference type="AlphaFoldDB" id="J5JLW9"/>
<name>J5JLW9_BEAB2</name>
<sequence>MALSSERQEEIYKSLIPEERVTVDRAMEYAKTGDYGSATVSYVSDVSKSGASVSPLTASILKDYSKSPEKFREGLLGFYYSK</sequence>
<gene>
    <name evidence="1" type="ORF">BBA_06825</name>
</gene>
<dbReference type="Proteomes" id="UP000002762">
    <property type="component" value="Unassembled WGS sequence"/>
</dbReference>
<proteinExistence type="predicted"/>
<protein>
    <submittedName>
        <fullName evidence="1">Uncharacterized protein</fullName>
    </submittedName>
</protein>
<dbReference type="HOGENOM" id="CLU_175734_0_0_1"/>